<dbReference type="InterPro" id="IPR013324">
    <property type="entry name" value="RNA_pol_sigma_r3/r4-like"/>
</dbReference>
<evidence type="ECO:0000313" key="9">
    <source>
        <dbReference type="Proteomes" id="UP000182977"/>
    </source>
</evidence>
<evidence type="ECO:0000259" key="6">
    <source>
        <dbReference type="Pfam" id="PF04542"/>
    </source>
</evidence>
<dbReference type="STRING" id="419479.SAMN04488563_4692"/>
<name>A0A1H2L0B3_9ACTN</name>
<dbReference type="SUPFAM" id="SSF88659">
    <property type="entry name" value="Sigma3 and sigma4 domains of RNA polymerase sigma factors"/>
    <property type="match status" value="1"/>
</dbReference>
<keyword evidence="5" id="KW-0804">Transcription</keyword>
<evidence type="ECO:0000256" key="3">
    <source>
        <dbReference type="ARBA" id="ARBA00023082"/>
    </source>
</evidence>
<dbReference type="EMBL" id="LT629791">
    <property type="protein sequence ID" value="SDU74184.1"/>
    <property type="molecule type" value="Genomic_DNA"/>
</dbReference>
<feature type="domain" description="RNA polymerase sigma-70 region 2" evidence="6">
    <location>
        <begin position="13"/>
        <end position="76"/>
    </location>
</feature>
<dbReference type="InterPro" id="IPR039425">
    <property type="entry name" value="RNA_pol_sigma-70-like"/>
</dbReference>
<dbReference type="InterPro" id="IPR036388">
    <property type="entry name" value="WH-like_DNA-bd_sf"/>
</dbReference>
<dbReference type="Proteomes" id="UP000182977">
    <property type="component" value="Chromosome I"/>
</dbReference>
<gene>
    <name evidence="8" type="ORF">SAMN04488563_4692</name>
</gene>
<protein>
    <submittedName>
        <fullName evidence="8">RNA polymerase sigma-70 factor, sigma-E family</fullName>
    </submittedName>
</protein>
<keyword evidence="9" id="KW-1185">Reference proteome</keyword>
<sequence length="163" mass="18120">MSTPPFEEWAHRAGPGLRRIAGLLCDHAADADDLVQETLVKVYLRWSRISRLESPDGYVRTMLVNQHVSMRRSQSRDRRGRRWPGAPAAVEDRVPRVVDRSALAGALAELGARQRAVVVLRYYCDLSDEQIADALGCSPKTVRSQASRALARLRTTAAVEELG</sequence>
<dbReference type="Pfam" id="PF08281">
    <property type="entry name" value="Sigma70_r4_2"/>
    <property type="match status" value="1"/>
</dbReference>
<dbReference type="Pfam" id="PF04542">
    <property type="entry name" value="Sigma70_r2"/>
    <property type="match status" value="1"/>
</dbReference>
<evidence type="ECO:0000259" key="7">
    <source>
        <dbReference type="Pfam" id="PF08281"/>
    </source>
</evidence>
<keyword evidence="3" id="KW-0731">Sigma factor</keyword>
<evidence type="ECO:0000256" key="2">
    <source>
        <dbReference type="ARBA" id="ARBA00023015"/>
    </source>
</evidence>
<dbReference type="NCBIfam" id="TIGR02983">
    <property type="entry name" value="SigE-fam_strep"/>
    <property type="match status" value="1"/>
</dbReference>
<evidence type="ECO:0000256" key="1">
    <source>
        <dbReference type="ARBA" id="ARBA00010641"/>
    </source>
</evidence>
<dbReference type="CDD" id="cd06171">
    <property type="entry name" value="Sigma70_r4"/>
    <property type="match status" value="1"/>
</dbReference>
<dbReference type="RefSeq" id="WP_046770066.1">
    <property type="nucleotide sequence ID" value="NZ_LBMC01000018.1"/>
</dbReference>
<evidence type="ECO:0000313" key="8">
    <source>
        <dbReference type="EMBL" id="SDU74184.1"/>
    </source>
</evidence>
<dbReference type="PANTHER" id="PTHR43133">
    <property type="entry name" value="RNA POLYMERASE ECF-TYPE SIGMA FACTO"/>
    <property type="match status" value="1"/>
</dbReference>
<evidence type="ECO:0000256" key="4">
    <source>
        <dbReference type="ARBA" id="ARBA00023125"/>
    </source>
</evidence>
<proteinExistence type="inferred from homology"/>
<evidence type="ECO:0000256" key="5">
    <source>
        <dbReference type="ARBA" id="ARBA00023163"/>
    </source>
</evidence>
<dbReference type="OrthoDB" id="3692620at2"/>
<dbReference type="GO" id="GO:0006352">
    <property type="term" value="P:DNA-templated transcription initiation"/>
    <property type="evidence" value="ECO:0007669"/>
    <property type="project" value="InterPro"/>
</dbReference>
<accession>A0A1H2L0B3</accession>
<dbReference type="GO" id="GO:0003677">
    <property type="term" value="F:DNA binding"/>
    <property type="evidence" value="ECO:0007669"/>
    <property type="project" value="UniProtKB-KW"/>
</dbReference>
<organism evidence="8 9">
    <name type="scientific">Jiangella alkaliphila</name>
    <dbReference type="NCBI Taxonomy" id="419479"/>
    <lineage>
        <taxon>Bacteria</taxon>
        <taxon>Bacillati</taxon>
        <taxon>Actinomycetota</taxon>
        <taxon>Actinomycetes</taxon>
        <taxon>Jiangellales</taxon>
        <taxon>Jiangellaceae</taxon>
        <taxon>Jiangella</taxon>
    </lineage>
</organism>
<reference evidence="9" key="1">
    <citation type="submission" date="2016-10" db="EMBL/GenBank/DDBJ databases">
        <authorList>
            <person name="Varghese N."/>
            <person name="Submissions S."/>
        </authorList>
    </citation>
    <scope>NUCLEOTIDE SEQUENCE [LARGE SCALE GENOMIC DNA]</scope>
    <source>
        <strain evidence="9">DSM 45079</strain>
    </source>
</reference>
<dbReference type="Gene3D" id="1.10.10.10">
    <property type="entry name" value="Winged helix-like DNA-binding domain superfamily/Winged helix DNA-binding domain"/>
    <property type="match status" value="1"/>
</dbReference>
<dbReference type="PANTHER" id="PTHR43133:SF50">
    <property type="entry name" value="ECF RNA POLYMERASE SIGMA FACTOR SIGM"/>
    <property type="match status" value="1"/>
</dbReference>
<dbReference type="SUPFAM" id="SSF88946">
    <property type="entry name" value="Sigma2 domain of RNA polymerase sigma factors"/>
    <property type="match status" value="1"/>
</dbReference>
<dbReference type="InterPro" id="IPR013249">
    <property type="entry name" value="RNA_pol_sigma70_r4_t2"/>
</dbReference>
<keyword evidence="4" id="KW-0238">DNA-binding</keyword>
<keyword evidence="2" id="KW-0805">Transcription regulation</keyword>
<dbReference type="NCBIfam" id="TIGR02937">
    <property type="entry name" value="sigma70-ECF"/>
    <property type="match status" value="1"/>
</dbReference>
<dbReference type="InterPro" id="IPR014284">
    <property type="entry name" value="RNA_pol_sigma-70_dom"/>
</dbReference>
<dbReference type="Gene3D" id="1.10.1740.10">
    <property type="match status" value="1"/>
</dbReference>
<feature type="domain" description="RNA polymerase sigma factor 70 region 4 type 2" evidence="7">
    <location>
        <begin position="102"/>
        <end position="153"/>
    </location>
</feature>
<dbReference type="AlphaFoldDB" id="A0A1H2L0B3"/>
<dbReference type="GO" id="GO:0016987">
    <property type="term" value="F:sigma factor activity"/>
    <property type="evidence" value="ECO:0007669"/>
    <property type="project" value="UniProtKB-KW"/>
</dbReference>
<dbReference type="InterPro" id="IPR014325">
    <property type="entry name" value="RNA_pol_sigma-E_actinobac"/>
</dbReference>
<dbReference type="InterPro" id="IPR013325">
    <property type="entry name" value="RNA_pol_sigma_r2"/>
</dbReference>
<dbReference type="InterPro" id="IPR007627">
    <property type="entry name" value="RNA_pol_sigma70_r2"/>
</dbReference>
<comment type="similarity">
    <text evidence="1">Belongs to the sigma-70 factor family. ECF subfamily.</text>
</comment>